<feature type="domain" description="EF-hand" evidence="3">
    <location>
        <begin position="175"/>
        <end position="210"/>
    </location>
</feature>
<feature type="region of interest" description="Disordered" evidence="1">
    <location>
        <begin position="17"/>
        <end position="66"/>
    </location>
</feature>
<dbReference type="InterPro" id="IPR002048">
    <property type="entry name" value="EF_hand_dom"/>
</dbReference>
<proteinExistence type="predicted"/>
<protein>
    <submittedName>
        <fullName evidence="4">EF hand</fullName>
    </submittedName>
</protein>
<reference evidence="4 5" key="1">
    <citation type="submission" date="2019-02" db="EMBL/GenBank/DDBJ databases">
        <title>Deep-cultivation of Planctomycetes and their phenomic and genomic characterization uncovers novel biology.</title>
        <authorList>
            <person name="Wiegand S."/>
            <person name="Jogler M."/>
            <person name="Boedeker C."/>
            <person name="Pinto D."/>
            <person name="Vollmers J."/>
            <person name="Rivas-Marin E."/>
            <person name="Kohn T."/>
            <person name="Peeters S.H."/>
            <person name="Heuer A."/>
            <person name="Rast P."/>
            <person name="Oberbeckmann S."/>
            <person name="Bunk B."/>
            <person name="Jeske O."/>
            <person name="Meyerdierks A."/>
            <person name="Storesund J.E."/>
            <person name="Kallscheuer N."/>
            <person name="Luecker S."/>
            <person name="Lage O.M."/>
            <person name="Pohl T."/>
            <person name="Merkel B.J."/>
            <person name="Hornburger P."/>
            <person name="Mueller R.-W."/>
            <person name="Bruemmer F."/>
            <person name="Labrenz M."/>
            <person name="Spormann A.M."/>
            <person name="Op den Camp H."/>
            <person name="Overmann J."/>
            <person name="Amann R."/>
            <person name="Jetten M.S.M."/>
            <person name="Mascher T."/>
            <person name="Medema M.H."/>
            <person name="Devos D.P."/>
            <person name="Kaster A.-K."/>
            <person name="Ovreas L."/>
            <person name="Rohde M."/>
            <person name="Galperin M.Y."/>
            <person name="Jogler C."/>
        </authorList>
    </citation>
    <scope>NUCLEOTIDE SEQUENCE [LARGE SCALE GENOMIC DNA]</scope>
    <source>
        <strain evidence="4 5">ETA_A8</strain>
    </source>
</reference>
<dbReference type="EMBL" id="CP036274">
    <property type="protein sequence ID" value="QDU28665.1"/>
    <property type="molecule type" value="Genomic_DNA"/>
</dbReference>
<feature type="signal peptide" evidence="2">
    <location>
        <begin position="1"/>
        <end position="22"/>
    </location>
</feature>
<dbReference type="RefSeq" id="WP_202921063.1">
    <property type="nucleotide sequence ID" value="NZ_CP036274.1"/>
</dbReference>
<dbReference type="Proteomes" id="UP000315017">
    <property type="component" value="Chromosome"/>
</dbReference>
<keyword evidence="2" id="KW-0732">Signal</keyword>
<dbReference type="Pfam" id="PF13202">
    <property type="entry name" value="EF-hand_5"/>
    <property type="match status" value="1"/>
</dbReference>
<feature type="compositionally biased region" description="Polar residues" evidence="1">
    <location>
        <begin position="209"/>
        <end position="225"/>
    </location>
</feature>
<dbReference type="InterPro" id="IPR011992">
    <property type="entry name" value="EF-hand-dom_pair"/>
</dbReference>
<dbReference type="SUPFAM" id="SSF47473">
    <property type="entry name" value="EF-hand"/>
    <property type="match status" value="1"/>
</dbReference>
<evidence type="ECO:0000313" key="4">
    <source>
        <dbReference type="EMBL" id="QDU28665.1"/>
    </source>
</evidence>
<evidence type="ECO:0000313" key="5">
    <source>
        <dbReference type="Proteomes" id="UP000315017"/>
    </source>
</evidence>
<feature type="compositionally biased region" description="Polar residues" evidence="1">
    <location>
        <begin position="17"/>
        <end position="27"/>
    </location>
</feature>
<dbReference type="KEGG" id="aagg:ETAA8_37680"/>
<dbReference type="PROSITE" id="PS00018">
    <property type="entry name" value="EF_HAND_1"/>
    <property type="match status" value="2"/>
</dbReference>
<feature type="region of interest" description="Disordered" evidence="1">
    <location>
        <begin position="206"/>
        <end position="231"/>
    </location>
</feature>
<dbReference type="AlphaFoldDB" id="A0A517YEJ5"/>
<gene>
    <name evidence="4" type="ORF">ETAA8_37680</name>
</gene>
<evidence type="ECO:0000259" key="3">
    <source>
        <dbReference type="PROSITE" id="PS50222"/>
    </source>
</evidence>
<sequence precursor="true">MKRLWTAITVLGLMSATAASYGQNGQVKDQERERGSGNRTKENTEKSSDGEKQRSSSEQSDEIRLRYDDRKGSLKIEVDEEIRLRDAQNRRNKQPITRDGELELRYDTDRHDLKAAGKGTIDVERAANAMSRWWQSWWEEEKTARRSRQEGAESGARHFVREHDEDNDGELSRRELPAKHRKDFKQIDRNRDGYLSRDEVRLVGDELYSGSTPAGSSTARNQPKSDNQDQTWSQWWAAWWSSDESTKNDPEGMTMKGAREFIRKHDRNDDVEIMRSEMPDRMYDDFDRIDANDDRRLTASELAKHAPRAEQARSGDARRSR</sequence>
<accession>A0A517YEJ5</accession>
<dbReference type="Gene3D" id="1.10.238.10">
    <property type="entry name" value="EF-hand"/>
    <property type="match status" value="1"/>
</dbReference>
<feature type="chain" id="PRO_5022012820" evidence="2">
    <location>
        <begin position="23"/>
        <end position="321"/>
    </location>
</feature>
<evidence type="ECO:0000256" key="1">
    <source>
        <dbReference type="SAM" id="MobiDB-lite"/>
    </source>
</evidence>
<feature type="region of interest" description="Disordered" evidence="1">
    <location>
        <begin position="145"/>
        <end position="187"/>
    </location>
</feature>
<keyword evidence="5" id="KW-1185">Reference proteome</keyword>
<name>A0A517YEJ5_9BACT</name>
<dbReference type="GO" id="GO:0005509">
    <property type="term" value="F:calcium ion binding"/>
    <property type="evidence" value="ECO:0007669"/>
    <property type="project" value="InterPro"/>
</dbReference>
<feature type="region of interest" description="Disordered" evidence="1">
    <location>
        <begin position="297"/>
        <end position="321"/>
    </location>
</feature>
<evidence type="ECO:0000256" key="2">
    <source>
        <dbReference type="SAM" id="SignalP"/>
    </source>
</evidence>
<feature type="compositionally biased region" description="Basic and acidic residues" evidence="1">
    <location>
        <begin position="28"/>
        <end position="66"/>
    </location>
</feature>
<dbReference type="InterPro" id="IPR018247">
    <property type="entry name" value="EF_Hand_1_Ca_BS"/>
</dbReference>
<organism evidence="4 5">
    <name type="scientific">Anatilimnocola aggregata</name>
    <dbReference type="NCBI Taxonomy" id="2528021"/>
    <lineage>
        <taxon>Bacteria</taxon>
        <taxon>Pseudomonadati</taxon>
        <taxon>Planctomycetota</taxon>
        <taxon>Planctomycetia</taxon>
        <taxon>Pirellulales</taxon>
        <taxon>Pirellulaceae</taxon>
        <taxon>Anatilimnocola</taxon>
    </lineage>
</organism>
<dbReference type="PROSITE" id="PS50222">
    <property type="entry name" value="EF_HAND_2"/>
    <property type="match status" value="1"/>
</dbReference>